<name>A0ABD2WMV5_9HYME</name>
<dbReference type="Gene3D" id="3.40.1390.30">
    <property type="entry name" value="NIF3 (NGG1p interacting factor 3)-like"/>
    <property type="match status" value="2"/>
</dbReference>
<proteinExistence type="inferred from homology"/>
<dbReference type="PANTHER" id="PTHR13799:SF13">
    <property type="entry name" value="NIF3-LIKE PROTEIN 1"/>
    <property type="match status" value="1"/>
</dbReference>
<reference evidence="5 6" key="1">
    <citation type="journal article" date="2024" name="bioRxiv">
        <title>A reference genome for Trichogramma kaykai: A tiny desert-dwelling parasitoid wasp with competing sex-ratio distorters.</title>
        <authorList>
            <person name="Culotta J."/>
            <person name="Lindsey A.R."/>
        </authorList>
    </citation>
    <scope>NUCLEOTIDE SEQUENCE [LARGE SCALE GENOMIC DNA]</scope>
    <source>
        <strain evidence="5 6">KSX58</strain>
    </source>
</reference>
<keyword evidence="4" id="KW-0479">Metal-binding</keyword>
<evidence type="ECO:0000313" key="6">
    <source>
        <dbReference type="Proteomes" id="UP001627154"/>
    </source>
</evidence>
<dbReference type="Pfam" id="PF01784">
    <property type="entry name" value="DUF34_NIF3"/>
    <property type="match status" value="1"/>
</dbReference>
<evidence type="ECO:0000256" key="4">
    <source>
        <dbReference type="PIRSR" id="PIRSR602678-1"/>
    </source>
</evidence>
<organism evidence="5 6">
    <name type="scientific">Trichogramma kaykai</name>
    <dbReference type="NCBI Taxonomy" id="54128"/>
    <lineage>
        <taxon>Eukaryota</taxon>
        <taxon>Metazoa</taxon>
        <taxon>Ecdysozoa</taxon>
        <taxon>Arthropoda</taxon>
        <taxon>Hexapoda</taxon>
        <taxon>Insecta</taxon>
        <taxon>Pterygota</taxon>
        <taxon>Neoptera</taxon>
        <taxon>Endopterygota</taxon>
        <taxon>Hymenoptera</taxon>
        <taxon>Apocrita</taxon>
        <taxon>Proctotrupomorpha</taxon>
        <taxon>Chalcidoidea</taxon>
        <taxon>Trichogrammatidae</taxon>
        <taxon>Trichogramma</taxon>
    </lineage>
</organism>
<comment type="caution">
    <text evidence="5">The sequence shown here is derived from an EMBL/GenBank/DDBJ whole genome shotgun (WGS) entry which is preliminary data.</text>
</comment>
<evidence type="ECO:0000256" key="2">
    <source>
        <dbReference type="ARBA" id="ARBA00019069"/>
    </source>
</evidence>
<dbReference type="EMBL" id="JBJJXI010000092">
    <property type="protein sequence ID" value="KAL3394179.1"/>
    <property type="molecule type" value="Genomic_DNA"/>
</dbReference>
<evidence type="ECO:0000313" key="5">
    <source>
        <dbReference type="EMBL" id="KAL3394179.1"/>
    </source>
</evidence>
<dbReference type="NCBIfam" id="TIGR00486">
    <property type="entry name" value="YbgI_SA1388"/>
    <property type="match status" value="1"/>
</dbReference>
<evidence type="ECO:0000256" key="1">
    <source>
        <dbReference type="ARBA" id="ARBA00006964"/>
    </source>
</evidence>
<dbReference type="InterPro" id="IPR002678">
    <property type="entry name" value="DUF34/NIF3"/>
</dbReference>
<sequence>MLPTFASAKRSGRSLKSIVRVLEEYAHPKYAGTWDNVGLLIEPTEAKTVKHILLTNDLTEEVMQEALKLKTDMIISYHPPIFKALKSICTNNWKERIVARCLENRIALYSPHTALDAIEGGVNDWLASALDIADSTPIQATFGPSIGPGRLCDLKSKINLQDAVHRVKKHCELHNVLVAFPSDSNGEIRTVAVCAGSGASILAGTKADLYLTGEMSHHEVLDAIHQGSHVILTNHSNSERGYLRDVYAAKIREALDDDVEVVFSKNDDDPLVTM</sequence>
<dbReference type="Proteomes" id="UP001627154">
    <property type="component" value="Unassembled WGS sequence"/>
</dbReference>
<dbReference type="SUPFAM" id="SSF102705">
    <property type="entry name" value="NIF3 (NGG1p interacting factor 3)-like"/>
    <property type="match status" value="1"/>
</dbReference>
<dbReference type="PIRSF" id="PIRSF037490">
    <property type="entry name" value="UCP037490_NIF3_euk"/>
    <property type="match status" value="1"/>
</dbReference>
<dbReference type="FunFam" id="3.40.1390.30:FF:000001">
    <property type="entry name" value="GTP cyclohydrolase 1 type 2"/>
    <property type="match status" value="1"/>
</dbReference>
<dbReference type="PANTHER" id="PTHR13799">
    <property type="entry name" value="NGG1 INTERACTING FACTOR 3"/>
    <property type="match status" value="1"/>
</dbReference>
<keyword evidence="6" id="KW-1185">Reference proteome</keyword>
<feature type="binding site" evidence="4">
    <location>
        <position position="78"/>
    </location>
    <ligand>
        <name>a divalent metal cation</name>
        <dbReference type="ChEBI" id="CHEBI:60240"/>
        <label>1</label>
    </ligand>
</feature>
<evidence type="ECO:0000256" key="3">
    <source>
        <dbReference type="PIRNR" id="PIRNR037490"/>
    </source>
</evidence>
<feature type="binding site" evidence="4">
    <location>
        <position position="235"/>
    </location>
    <ligand>
        <name>a divalent metal cation</name>
        <dbReference type="ChEBI" id="CHEBI:60240"/>
        <label>1</label>
    </ligand>
</feature>
<comment type="similarity">
    <text evidence="1 3">Belongs to the GTP cyclohydrolase I type 2/NIF3 family.</text>
</comment>
<feature type="binding site" evidence="4">
    <location>
        <position position="116"/>
    </location>
    <ligand>
        <name>a divalent metal cation</name>
        <dbReference type="ChEBI" id="CHEBI:60240"/>
        <label>1</label>
    </ligand>
</feature>
<feature type="binding site" evidence="4">
    <location>
        <position position="239"/>
    </location>
    <ligand>
        <name>a divalent metal cation</name>
        <dbReference type="ChEBI" id="CHEBI:60240"/>
        <label>1</label>
    </ligand>
</feature>
<protein>
    <recommendedName>
        <fullName evidence="2 3">NIF3-like protein 1</fullName>
    </recommendedName>
</protein>
<dbReference type="AlphaFoldDB" id="A0ABD2WMV5"/>
<accession>A0ABD2WMV5</accession>
<dbReference type="InterPro" id="IPR017222">
    <property type="entry name" value="DUF34/NIF3_animal"/>
</dbReference>
<gene>
    <name evidence="5" type="ORF">TKK_011225</name>
</gene>
<dbReference type="InterPro" id="IPR036069">
    <property type="entry name" value="DUF34/NIF3_sf"/>
</dbReference>